<dbReference type="Pfam" id="PF07883">
    <property type="entry name" value="Cupin_2"/>
    <property type="match status" value="1"/>
</dbReference>
<dbReference type="PANTHER" id="PTHR38599">
    <property type="entry name" value="CUPIN DOMAIN PROTEIN (AFU_ORTHOLOGUE AFUA_3G13620)"/>
    <property type="match status" value="1"/>
</dbReference>
<evidence type="ECO:0000259" key="1">
    <source>
        <dbReference type="Pfam" id="PF07883"/>
    </source>
</evidence>
<dbReference type="Proteomes" id="UP000199495">
    <property type="component" value="Unassembled WGS sequence"/>
</dbReference>
<organism evidence="2 3">
    <name type="scientific">Pelagibacterium luteolum</name>
    <dbReference type="NCBI Taxonomy" id="440168"/>
    <lineage>
        <taxon>Bacteria</taxon>
        <taxon>Pseudomonadati</taxon>
        <taxon>Pseudomonadota</taxon>
        <taxon>Alphaproteobacteria</taxon>
        <taxon>Hyphomicrobiales</taxon>
        <taxon>Devosiaceae</taxon>
        <taxon>Pelagibacterium</taxon>
    </lineage>
</organism>
<dbReference type="RefSeq" id="WP_090597677.1">
    <property type="nucleotide sequence ID" value="NZ_FNCS01000012.1"/>
</dbReference>
<dbReference type="InterPro" id="IPR014710">
    <property type="entry name" value="RmlC-like_jellyroll"/>
</dbReference>
<dbReference type="EMBL" id="FNCS01000012">
    <property type="protein sequence ID" value="SDG92001.1"/>
    <property type="molecule type" value="Genomic_DNA"/>
</dbReference>
<dbReference type="AlphaFoldDB" id="A0A1G7Y6C3"/>
<dbReference type="Gene3D" id="2.60.120.10">
    <property type="entry name" value="Jelly Rolls"/>
    <property type="match status" value="1"/>
</dbReference>
<gene>
    <name evidence="2" type="ORF">SAMN04487974_11282</name>
</gene>
<proteinExistence type="predicted"/>
<evidence type="ECO:0000313" key="3">
    <source>
        <dbReference type="Proteomes" id="UP000199495"/>
    </source>
</evidence>
<dbReference type="PANTHER" id="PTHR38599:SF1">
    <property type="entry name" value="CUPIN DOMAIN PROTEIN (AFU_ORTHOLOGUE AFUA_3G13620)"/>
    <property type="match status" value="1"/>
</dbReference>
<accession>A0A1G7Y6C3</accession>
<dbReference type="InterPro" id="IPR011051">
    <property type="entry name" value="RmlC_Cupin_sf"/>
</dbReference>
<sequence>MHHQSDVETMIAGLTVGLTRSAQESGMAKLTPIHREVARGMPIHPEQEIRVLSSTLLPGDVTPYHSHRYPVTVYMLDGTFTLELDGSEPVAIKAGEVFVEPSGVNMTGFNKGDVPARMVIFYVCAPDAPFADPVSGA</sequence>
<reference evidence="2 3" key="1">
    <citation type="submission" date="2016-10" db="EMBL/GenBank/DDBJ databases">
        <authorList>
            <person name="de Groot N.N."/>
        </authorList>
    </citation>
    <scope>NUCLEOTIDE SEQUENCE [LARGE SCALE GENOMIC DNA]</scope>
    <source>
        <strain evidence="2 3">CGMCC 1.10267</strain>
    </source>
</reference>
<dbReference type="InterPro" id="IPR013096">
    <property type="entry name" value="Cupin_2"/>
</dbReference>
<evidence type="ECO:0000313" key="2">
    <source>
        <dbReference type="EMBL" id="SDG92001.1"/>
    </source>
</evidence>
<name>A0A1G7Y6C3_9HYPH</name>
<dbReference type="OrthoDB" id="7273817at2"/>
<dbReference type="SUPFAM" id="SSF51182">
    <property type="entry name" value="RmlC-like cupins"/>
    <property type="match status" value="1"/>
</dbReference>
<feature type="domain" description="Cupin type-2" evidence="1">
    <location>
        <begin position="55"/>
        <end position="121"/>
    </location>
</feature>
<protein>
    <submittedName>
        <fullName evidence="2">Cupin domain protein</fullName>
    </submittedName>
</protein>
<dbReference type="STRING" id="440168.SAMN04487974_11282"/>
<keyword evidence="3" id="KW-1185">Reference proteome</keyword>